<evidence type="ECO:0000313" key="6">
    <source>
        <dbReference type="Proteomes" id="UP000515708"/>
    </source>
</evidence>
<accession>A0A7D7WE20</accession>
<dbReference type="Proteomes" id="UP000515708">
    <property type="component" value="Chromosome"/>
</dbReference>
<keyword evidence="2" id="KW-0677">Repeat</keyword>
<dbReference type="Gene3D" id="2.120.10.30">
    <property type="entry name" value="TolB, C-terminal domain"/>
    <property type="match status" value="1"/>
</dbReference>
<dbReference type="AlphaFoldDB" id="A0A7D7WE20"/>
<sequence length="209" mass="22965">MSNHPFRRCTQAVESPNGDVYVSDGYGNATIHRYDAEGRHMSSFGSSGVEPGEFNLPHSINIHDDLLYVADRENHRIQLLDLDGRVVDVWQGVHRPSALARTPTGEWAVAELGPMWAFNRGAPNLGPRISILSSTGEVLARIAMQPSAGVEPGQLVAPHGVAVDSRGDIYIGQVWSIGWPMMFPGRESPSTRRTLVKWVRRQAMGDLVT</sequence>
<organism evidence="5 6">
    <name type="scientific">Microbacterium esteraromaticum</name>
    <dbReference type="NCBI Taxonomy" id="57043"/>
    <lineage>
        <taxon>Bacteria</taxon>
        <taxon>Bacillati</taxon>
        <taxon>Actinomycetota</taxon>
        <taxon>Actinomycetes</taxon>
        <taxon>Micrococcales</taxon>
        <taxon>Microbacteriaceae</taxon>
        <taxon>Microbacterium</taxon>
    </lineage>
</organism>
<dbReference type="PROSITE" id="PS51125">
    <property type="entry name" value="NHL"/>
    <property type="match status" value="1"/>
</dbReference>
<dbReference type="SUPFAM" id="SSF63829">
    <property type="entry name" value="Calcium-dependent phosphotriesterase"/>
    <property type="match status" value="1"/>
</dbReference>
<evidence type="ECO:0000256" key="2">
    <source>
        <dbReference type="ARBA" id="ARBA00022737"/>
    </source>
</evidence>
<dbReference type="PANTHER" id="PTHR10680">
    <property type="entry name" value="PEPTIDYL-GLYCINE ALPHA-AMIDATING MONOOXYGENASE"/>
    <property type="match status" value="1"/>
</dbReference>
<keyword evidence="3" id="KW-0325">Glycoprotein</keyword>
<dbReference type="PANTHER" id="PTHR10680:SF38">
    <property type="entry name" value="BLL1368 PROTEIN"/>
    <property type="match status" value="1"/>
</dbReference>
<evidence type="ECO:0000256" key="1">
    <source>
        <dbReference type="ARBA" id="ARBA00022729"/>
    </source>
</evidence>
<reference evidence="5 6" key="1">
    <citation type="journal article" date="2020" name="Front. Microbiol.">
        <title>Design of Bacterial Strain-Specific qPCR Assays Using NGS Data and Publicly Available Resources and Its Application to Track Biocontrol Strains.</title>
        <authorList>
            <person name="Hernandez I."/>
            <person name="Sant C."/>
            <person name="Martinez R."/>
            <person name="Fernandez C."/>
        </authorList>
    </citation>
    <scope>NUCLEOTIDE SEQUENCE [LARGE SCALE GENOMIC DNA]</scope>
    <source>
        <strain evidence="5 6">B24</strain>
    </source>
</reference>
<proteinExistence type="predicted"/>
<dbReference type="InterPro" id="IPR001258">
    <property type="entry name" value="NHL_repeat"/>
</dbReference>
<evidence type="ECO:0000313" key="5">
    <source>
        <dbReference type="EMBL" id="QMU97159.1"/>
    </source>
</evidence>
<dbReference type="RefSeq" id="WP_182256358.1">
    <property type="nucleotide sequence ID" value="NZ_CP043732.1"/>
</dbReference>
<dbReference type="Pfam" id="PF01436">
    <property type="entry name" value="NHL"/>
    <property type="match status" value="1"/>
</dbReference>
<gene>
    <name evidence="5" type="ORF">FVO59_07930</name>
</gene>
<evidence type="ECO:0000256" key="3">
    <source>
        <dbReference type="ARBA" id="ARBA00023180"/>
    </source>
</evidence>
<name>A0A7D7WE20_9MICO</name>
<dbReference type="InterPro" id="IPR011042">
    <property type="entry name" value="6-blade_b-propeller_TolB-like"/>
</dbReference>
<evidence type="ECO:0000256" key="4">
    <source>
        <dbReference type="PROSITE-ProRule" id="PRU00504"/>
    </source>
</evidence>
<keyword evidence="1" id="KW-0732">Signal</keyword>
<feature type="repeat" description="NHL" evidence="4">
    <location>
        <begin position="41"/>
        <end position="83"/>
    </location>
</feature>
<protein>
    <submittedName>
        <fullName evidence="5">Uncharacterized protein</fullName>
    </submittedName>
</protein>
<dbReference type="EMBL" id="CP043732">
    <property type="protein sequence ID" value="QMU97159.1"/>
    <property type="molecule type" value="Genomic_DNA"/>
</dbReference>